<evidence type="ECO:0000313" key="1">
    <source>
        <dbReference type="EMBL" id="MBC9208425.1"/>
    </source>
</evidence>
<dbReference type="Proteomes" id="UP000626026">
    <property type="component" value="Unassembled WGS sequence"/>
</dbReference>
<sequence>MAPEPALPEEPPAPRILYEDAEILVIHRPAPAGVAMALPPFTLVTFAELTFRPDGHAVWGQEPAARLGLPVIGFVAKRENWFPAAAVQRAAPAVRAALGGTQALAYGYSMGGYAALKYARLLGITRVLSVCPQASIDPVDVPTDKRFHKFFERGLHANMRPSADEAPEFAVMLADPYMEDDRVNATLLAAPELGIHWLRTPFVGHASIWLLAETEFLQKVMGMVLAADMAALSHSMRDRRHHSPQWFFRVGVNAFIRGRYHLAARLWDRAEQIGLHRSTREHEVMHILSGTISRMVSKGRKGEAHRMVLHLTEVHGNDAVVLAQIGHILIGMGEGDMAEEPFRASLALRKDIQHVYQGLSLVLGGKGKRDEALAIAEQGIREAPGDAALHIHLGFMLLNFARLEDAETQFNIVLSQMPDHVGALIGKSHVLGAYGRQADAVELVKQTLPLAPHDAGNRTWLGQLLLVLGQPAEAEEHFRIAVEHAPGNGAAHIGLARSLERTGRLDEARHVAADAAAALPHDARVQAIHRRMGPPAEPRPVEVEPVDQRSGLRRFLSAFFSRE</sequence>
<keyword evidence="2" id="KW-1185">Reference proteome</keyword>
<dbReference type="InterPro" id="IPR011990">
    <property type="entry name" value="TPR-like_helical_dom_sf"/>
</dbReference>
<dbReference type="EMBL" id="JACTVA010000032">
    <property type="protein sequence ID" value="MBC9208425.1"/>
    <property type="molecule type" value="Genomic_DNA"/>
</dbReference>
<dbReference type="PANTHER" id="PTHR44216:SF3">
    <property type="entry name" value="PROTEIN O-MANNOSYL-TRANSFERASE TMTC2"/>
    <property type="match status" value="1"/>
</dbReference>
<reference evidence="1 2" key="1">
    <citation type="journal article" date="2013" name="Int. J. Syst. Evol. Microbiol.">
        <title>Roseomonas aerophila sp. nov., isolated from air.</title>
        <authorList>
            <person name="Kim S.J."/>
            <person name="Weon H.Y."/>
            <person name="Ahn J.H."/>
            <person name="Hong S.B."/>
            <person name="Seok S.J."/>
            <person name="Whang K.S."/>
            <person name="Kwon S.W."/>
        </authorList>
    </citation>
    <scope>NUCLEOTIDE SEQUENCE [LARGE SCALE GENOMIC DNA]</scope>
    <source>
        <strain evidence="1 2">NBRC 108923</strain>
    </source>
</reference>
<accession>A0ABR7RP96</accession>
<dbReference type="SUPFAM" id="SSF53474">
    <property type="entry name" value="alpha/beta-Hydrolases"/>
    <property type="match status" value="1"/>
</dbReference>
<dbReference type="SMART" id="SM00028">
    <property type="entry name" value="TPR"/>
    <property type="match status" value="5"/>
</dbReference>
<dbReference type="InterPro" id="IPR019734">
    <property type="entry name" value="TPR_rpt"/>
</dbReference>
<dbReference type="Gene3D" id="1.25.40.10">
    <property type="entry name" value="Tetratricopeptide repeat domain"/>
    <property type="match status" value="1"/>
</dbReference>
<dbReference type="SUPFAM" id="SSF48452">
    <property type="entry name" value="TPR-like"/>
    <property type="match status" value="1"/>
</dbReference>
<evidence type="ECO:0000313" key="2">
    <source>
        <dbReference type="Proteomes" id="UP000626026"/>
    </source>
</evidence>
<name>A0ABR7RP96_9PROT</name>
<dbReference type="PANTHER" id="PTHR44216">
    <property type="entry name" value="PROTEIN O-MANNOSYL-TRANSFERASE TMTC2"/>
    <property type="match status" value="1"/>
</dbReference>
<dbReference type="RefSeq" id="WP_187785582.1">
    <property type="nucleotide sequence ID" value="NZ_JACTVA010000032.1"/>
</dbReference>
<gene>
    <name evidence="1" type="ORF">IBL26_16380</name>
</gene>
<protein>
    <submittedName>
        <fullName evidence="1">Tetratricopeptide repeat protein</fullName>
    </submittedName>
</protein>
<dbReference type="Pfam" id="PF14559">
    <property type="entry name" value="TPR_19"/>
    <property type="match status" value="1"/>
</dbReference>
<dbReference type="InterPro" id="IPR052384">
    <property type="entry name" value="TMTC_O-mannosyltransferase"/>
</dbReference>
<dbReference type="InterPro" id="IPR029058">
    <property type="entry name" value="AB_hydrolase_fold"/>
</dbReference>
<comment type="caution">
    <text evidence="1">The sequence shown here is derived from an EMBL/GenBank/DDBJ whole genome shotgun (WGS) entry which is preliminary data.</text>
</comment>
<organism evidence="1 2">
    <name type="scientific">Teichococcus aerophilus</name>
    <dbReference type="NCBI Taxonomy" id="1224513"/>
    <lineage>
        <taxon>Bacteria</taxon>
        <taxon>Pseudomonadati</taxon>
        <taxon>Pseudomonadota</taxon>
        <taxon>Alphaproteobacteria</taxon>
        <taxon>Acetobacterales</taxon>
        <taxon>Roseomonadaceae</taxon>
        <taxon>Roseomonas</taxon>
    </lineage>
</organism>
<dbReference type="Gene3D" id="3.40.50.1820">
    <property type="entry name" value="alpha/beta hydrolase"/>
    <property type="match status" value="1"/>
</dbReference>
<proteinExistence type="predicted"/>